<dbReference type="InterPro" id="IPR036361">
    <property type="entry name" value="SAP_dom_sf"/>
</dbReference>
<dbReference type="OrthoDB" id="5321209at2759"/>
<evidence type="ECO:0000256" key="1">
    <source>
        <dbReference type="SAM" id="MobiDB-lite"/>
    </source>
</evidence>
<feature type="region of interest" description="Disordered" evidence="1">
    <location>
        <begin position="400"/>
        <end position="491"/>
    </location>
</feature>
<dbReference type="SMART" id="SM00513">
    <property type="entry name" value="SAP"/>
    <property type="match status" value="2"/>
</dbReference>
<gene>
    <name evidence="3" type="ORF">M501DRAFT_482576</name>
</gene>
<feature type="region of interest" description="Disordered" evidence="1">
    <location>
        <begin position="240"/>
        <end position="259"/>
    </location>
</feature>
<dbReference type="InterPro" id="IPR056043">
    <property type="entry name" value="DUF7626"/>
</dbReference>
<feature type="region of interest" description="Disordered" evidence="1">
    <location>
        <begin position="190"/>
        <end position="211"/>
    </location>
</feature>
<dbReference type="Pfam" id="PF02037">
    <property type="entry name" value="SAP"/>
    <property type="match status" value="1"/>
</dbReference>
<evidence type="ECO:0000259" key="2">
    <source>
        <dbReference type="PROSITE" id="PS50800"/>
    </source>
</evidence>
<dbReference type="AlphaFoldDB" id="A0A9P4S4B3"/>
<feature type="compositionally biased region" description="Acidic residues" evidence="1">
    <location>
        <begin position="444"/>
        <end position="458"/>
    </location>
</feature>
<organism evidence="3 4">
    <name type="scientific">Patellaria atrata CBS 101060</name>
    <dbReference type="NCBI Taxonomy" id="1346257"/>
    <lineage>
        <taxon>Eukaryota</taxon>
        <taxon>Fungi</taxon>
        <taxon>Dikarya</taxon>
        <taxon>Ascomycota</taxon>
        <taxon>Pezizomycotina</taxon>
        <taxon>Dothideomycetes</taxon>
        <taxon>Dothideomycetes incertae sedis</taxon>
        <taxon>Patellariales</taxon>
        <taxon>Patellariaceae</taxon>
        <taxon>Patellaria</taxon>
    </lineage>
</organism>
<keyword evidence="4" id="KW-1185">Reference proteome</keyword>
<feature type="region of interest" description="Disordered" evidence="1">
    <location>
        <begin position="271"/>
        <end position="318"/>
    </location>
</feature>
<dbReference type="EMBL" id="MU006113">
    <property type="protein sequence ID" value="KAF2834905.1"/>
    <property type="molecule type" value="Genomic_DNA"/>
</dbReference>
<dbReference type="SUPFAM" id="SSF68906">
    <property type="entry name" value="SAP domain"/>
    <property type="match status" value="1"/>
</dbReference>
<protein>
    <recommendedName>
        <fullName evidence="2">SAP domain-containing protein</fullName>
    </recommendedName>
</protein>
<dbReference type="PROSITE" id="PS50800">
    <property type="entry name" value="SAP"/>
    <property type="match status" value="1"/>
</dbReference>
<dbReference type="Pfam" id="PF24625">
    <property type="entry name" value="DUF7626"/>
    <property type="match status" value="1"/>
</dbReference>
<feature type="compositionally biased region" description="Polar residues" evidence="1">
    <location>
        <begin position="417"/>
        <end position="431"/>
    </location>
</feature>
<dbReference type="Gene3D" id="1.10.720.30">
    <property type="entry name" value="SAP domain"/>
    <property type="match status" value="2"/>
</dbReference>
<evidence type="ECO:0000313" key="4">
    <source>
        <dbReference type="Proteomes" id="UP000799429"/>
    </source>
</evidence>
<proteinExistence type="predicted"/>
<evidence type="ECO:0000313" key="3">
    <source>
        <dbReference type="EMBL" id="KAF2834905.1"/>
    </source>
</evidence>
<reference evidence="3" key="1">
    <citation type="journal article" date="2020" name="Stud. Mycol.">
        <title>101 Dothideomycetes genomes: a test case for predicting lifestyles and emergence of pathogens.</title>
        <authorList>
            <person name="Haridas S."/>
            <person name="Albert R."/>
            <person name="Binder M."/>
            <person name="Bloem J."/>
            <person name="Labutti K."/>
            <person name="Salamov A."/>
            <person name="Andreopoulos B."/>
            <person name="Baker S."/>
            <person name="Barry K."/>
            <person name="Bills G."/>
            <person name="Bluhm B."/>
            <person name="Cannon C."/>
            <person name="Castanera R."/>
            <person name="Culley D."/>
            <person name="Daum C."/>
            <person name="Ezra D."/>
            <person name="Gonzalez J."/>
            <person name="Henrissat B."/>
            <person name="Kuo A."/>
            <person name="Liang C."/>
            <person name="Lipzen A."/>
            <person name="Lutzoni F."/>
            <person name="Magnuson J."/>
            <person name="Mondo S."/>
            <person name="Nolan M."/>
            <person name="Ohm R."/>
            <person name="Pangilinan J."/>
            <person name="Park H.-J."/>
            <person name="Ramirez L."/>
            <person name="Alfaro M."/>
            <person name="Sun H."/>
            <person name="Tritt A."/>
            <person name="Yoshinaga Y."/>
            <person name="Zwiers L.-H."/>
            <person name="Turgeon B."/>
            <person name="Goodwin S."/>
            <person name="Spatafora J."/>
            <person name="Crous P."/>
            <person name="Grigoriev I."/>
        </authorList>
    </citation>
    <scope>NUCLEOTIDE SEQUENCE</scope>
    <source>
        <strain evidence="3">CBS 101060</strain>
    </source>
</reference>
<feature type="compositionally biased region" description="Acidic residues" evidence="1">
    <location>
        <begin position="300"/>
        <end position="316"/>
    </location>
</feature>
<feature type="domain" description="SAP" evidence="2">
    <location>
        <begin position="320"/>
        <end position="354"/>
    </location>
</feature>
<accession>A0A9P4S4B3</accession>
<dbReference type="Proteomes" id="UP000799429">
    <property type="component" value="Unassembled WGS sequence"/>
</dbReference>
<dbReference type="InterPro" id="IPR003034">
    <property type="entry name" value="SAP_dom"/>
</dbReference>
<comment type="caution">
    <text evidence="3">The sequence shown here is derived from an EMBL/GenBank/DDBJ whole genome shotgun (WGS) entry which is preliminary data.</text>
</comment>
<name>A0A9P4S4B3_9PEZI</name>
<sequence>MKESGYSDKQVADELAHIGKGVKYDRKAISSRFNRLKAALAARTDDQLKYGFKEWSAEEDAALTKAWDDADKQIDDEIAKVYLKRYRYMAEHLNREKGTRFSANAVQERWGNIMAGEARIPPELDDDPAYREQLRGATMLLHILKMESDALADRELKEAERKAEDRQRKLRAYRLRDQFERNTRKAAEQLERANEKAAKLREKHERLQAKNETQKAKILGYEQGIAAVQSAKKRKAIALGLAEDDTQPPTPPKKKGLENLSHADQIEIAQWAAAKPTRTSTKKSVNYHENGASSPGSGGDGEDANYENGDASDEGEGDIRERLNVQELSAICKERGINSSGLKSKIIVRLAADDARKTNAALREILKKRHLSTHGAKDVLINRLKTADVHEYCTDEARKASLNAPRSGRGETGRGKTPSSNYSTPTKTPTSRGRKASRSVLALDDLDDEEALVEEDEVVTPTRRRDMPPPAYPASARRRNAFVASDDEEEE</sequence>